<evidence type="ECO:0000313" key="2">
    <source>
        <dbReference type="Proteomes" id="UP000288805"/>
    </source>
</evidence>
<organism evidence="1 2">
    <name type="scientific">Vitis vinifera</name>
    <name type="common">Grape</name>
    <dbReference type="NCBI Taxonomy" id="29760"/>
    <lineage>
        <taxon>Eukaryota</taxon>
        <taxon>Viridiplantae</taxon>
        <taxon>Streptophyta</taxon>
        <taxon>Embryophyta</taxon>
        <taxon>Tracheophyta</taxon>
        <taxon>Spermatophyta</taxon>
        <taxon>Magnoliopsida</taxon>
        <taxon>eudicotyledons</taxon>
        <taxon>Gunneridae</taxon>
        <taxon>Pentapetalae</taxon>
        <taxon>rosids</taxon>
        <taxon>Vitales</taxon>
        <taxon>Vitaceae</taxon>
        <taxon>Viteae</taxon>
        <taxon>Vitis</taxon>
    </lineage>
</organism>
<sequence>MGCRGSACVEVMTTLHGSTPSLRRRVEGCVPPKGMIASARDLLKFTHIHLETLSPRSLQLRVHRDQYEFEYGWKVHLRLDVLLVFVQIMLSTMLSPSHILIRLFAFLGSNLRSQSGYASLGQSREETSSVFREIEYGLTGCYSGSVYDRHGFYLGGFG</sequence>
<proteinExistence type="predicted"/>
<name>A0A438I9F6_VITVI</name>
<dbReference type="Proteomes" id="UP000288805">
    <property type="component" value="Unassembled WGS sequence"/>
</dbReference>
<dbReference type="EMBL" id="QGNW01000130">
    <property type="protein sequence ID" value="RVW93287.1"/>
    <property type="molecule type" value="Genomic_DNA"/>
</dbReference>
<reference evidence="1 2" key="1">
    <citation type="journal article" date="2018" name="PLoS Genet.">
        <title>Population sequencing reveals clonal diversity and ancestral inbreeding in the grapevine cultivar Chardonnay.</title>
        <authorList>
            <person name="Roach M.J."/>
            <person name="Johnson D.L."/>
            <person name="Bohlmann J."/>
            <person name="van Vuuren H.J."/>
            <person name="Jones S.J."/>
            <person name="Pretorius I.S."/>
            <person name="Schmidt S.A."/>
            <person name="Borneman A.R."/>
        </authorList>
    </citation>
    <scope>NUCLEOTIDE SEQUENCE [LARGE SCALE GENOMIC DNA]</scope>
    <source>
        <strain evidence="2">cv. Chardonnay</strain>
        <tissue evidence="1">Leaf</tissue>
    </source>
</reference>
<protein>
    <submittedName>
        <fullName evidence="1">Uncharacterized protein</fullName>
    </submittedName>
</protein>
<dbReference type="AlphaFoldDB" id="A0A438I9F6"/>
<comment type="caution">
    <text evidence="1">The sequence shown here is derived from an EMBL/GenBank/DDBJ whole genome shotgun (WGS) entry which is preliminary data.</text>
</comment>
<accession>A0A438I9F6</accession>
<evidence type="ECO:0000313" key="1">
    <source>
        <dbReference type="EMBL" id="RVW93287.1"/>
    </source>
</evidence>
<gene>
    <name evidence="1" type="ORF">CK203_022370</name>
</gene>